<dbReference type="AlphaFoldDB" id="A0AA41XVI8"/>
<evidence type="ECO:0000313" key="6">
    <source>
        <dbReference type="Proteomes" id="UP001165568"/>
    </source>
</evidence>
<evidence type="ECO:0000313" key="7">
    <source>
        <dbReference type="Proteomes" id="UP001165569"/>
    </source>
</evidence>
<dbReference type="Gene3D" id="3.40.50.2300">
    <property type="match status" value="1"/>
</dbReference>
<dbReference type="RefSeq" id="WP_264088608.1">
    <property type="nucleotide sequence ID" value="NZ_JAMPJT010000001.1"/>
</dbReference>
<evidence type="ECO:0000259" key="3">
    <source>
        <dbReference type="PROSITE" id="PS51099"/>
    </source>
</evidence>
<dbReference type="InterPro" id="IPR003501">
    <property type="entry name" value="PTS_EIIB_2/3"/>
</dbReference>
<dbReference type="EMBL" id="JAMPJU010000001">
    <property type="protein sequence ID" value="MCV9880920.1"/>
    <property type="molecule type" value="Genomic_DNA"/>
</dbReference>
<comment type="caution">
    <text evidence="4">The sequence shown here is derived from an EMBL/GenBank/DDBJ whole genome shotgun (WGS) entry which is preliminary data.</text>
</comment>
<protein>
    <submittedName>
        <fullName evidence="4">PTS sugar transporter subunit IIB</fullName>
    </submittedName>
</protein>
<accession>A0AA41XVI8</accession>
<evidence type="ECO:0000313" key="4">
    <source>
        <dbReference type="EMBL" id="MCV9877515.1"/>
    </source>
</evidence>
<reference evidence="4" key="1">
    <citation type="submission" date="2022-04" db="EMBL/GenBank/DDBJ databases">
        <title>Brenneria sp. isolated from walnut trees in Serbia.</title>
        <authorList>
            <person name="Gasic K."/>
            <person name="Zlatkovic N."/>
            <person name="Kuzmanovic N."/>
        </authorList>
    </citation>
    <scope>NUCLEOTIDE SEQUENCE</scope>
    <source>
        <strain evidence="5">KBI 423</strain>
        <strain evidence="4">KBI 447</strain>
    </source>
</reference>
<evidence type="ECO:0000313" key="5">
    <source>
        <dbReference type="EMBL" id="MCV9880920.1"/>
    </source>
</evidence>
<dbReference type="SUPFAM" id="SSF52794">
    <property type="entry name" value="PTS system IIB component-like"/>
    <property type="match status" value="1"/>
</dbReference>
<dbReference type="GO" id="GO:0008982">
    <property type="term" value="F:protein-N(PI)-phosphohistidine-sugar phosphotransferase activity"/>
    <property type="evidence" value="ECO:0007669"/>
    <property type="project" value="InterPro"/>
</dbReference>
<name>A0AA41XVI8_9GAMM</name>
<dbReference type="Proteomes" id="UP001165568">
    <property type="component" value="Unassembled WGS sequence"/>
</dbReference>
<keyword evidence="4" id="KW-0762">Sugar transport</keyword>
<sequence>MKITVVCGNGLGTSLMMEMSIKNIIKELGVIAEVDHVDLGSAKGTASDIFVGTNDIAEQLAAQSVGGKIVSLNNMIDKTAMKERLSVALIELGALKTGD</sequence>
<dbReference type="EMBL" id="JAMPJT010000001">
    <property type="protein sequence ID" value="MCV9877515.1"/>
    <property type="molecule type" value="Genomic_DNA"/>
</dbReference>
<organism evidence="4 7">
    <name type="scientific">Brenneria izbisi</name>
    <dbReference type="NCBI Taxonomy" id="2939450"/>
    <lineage>
        <taxon>Bacteria</taxon>
        <taxon>Pseudomonadati</taxon>
        <taxon>Pseudomonadota</taxon>
        <taxon>Gammaproteobacteria</taxon>
        <taxon>Enterobacterales</taxon>
        <taxon>Pectobacteriaceae</taxon>
        <taxon>Brenneria</taxon>
    </lineage>
</organism>
<proteinExistence type="predicted"/>
<keyword evidence="6" id="KW-1185">Reference proteome</keyword>
<keyword evidence="4" id="KW-0813">Transport</keyword>
<keyword evidence="1" id="KW-0808">Transferase</keyword>
<gene>
    <name evidence="4" type="ORF">NC803_01425</name>
    <name evidence="5" type="ORF">NC856_01325</name>
</gene>
<evidence type="ECO:0000256" key="1">
    <source>
        <dbReference type="ARBA" id="ARBA00022679"/>
    </source>
</evidence>
<dbReference type="InterPro" id="IPR036095">
    <property type="entry name" value="PTS_EIIB-like_sf"/>
</dbReference>
<dbReference type="InterPro" id="IPR013011">
    <property type="entry name" value="PTS_EIIB_2"/>
</dbReference>
<dbReference type="CDD" id="cd05563">
    <property type="entry name" value="PTS_IIB_ascorbate"/>
    <property type="match status" value="1"/>
</dbReference>
<dbReference type="GO" id="GO:0009401">
    <property type="term" value="P:phosphoenolpyruvate-dependent sugar phosphotransferase system"/>
    <property type="evidence" value="ECO:0007669"/>
    <property type="project" value="UniProtKB-KW"/>
</dbReference>
<dbReference type="PROSITE" id="PS51099">
    <property type="entry name" value="PTS_EIIB_TYPE_2"/>
    <property type="match status" value="1"/>
</dbReference>
<dbReference type="Proteomes" id="UP001165569">
    <property type="component" value="Unassembled WGS sequence"/>
</dbReference>
<feature type="domain" description="PTS EIIB type-2" evidence="3">
    <location>
        <begin position="1"/>
        <end position="93"/>
    </location>
</feature>
<dbReference type="Pfam" id="PF02302">
    <property type="entry name" value="PTS_IIB"/>
    <property type="match status" value="1"/>
</dbReference>
<evidence type="ECO:0000256" key="2">
    <source>
        <dbReference type="ARBA" id="ARBA00022683"/>
    </source>
</evidence>
<keyword evidence="2" id="KW-0598">Phosphotransferase system</keyword>